<evidence type="ECO:0008006" key="3">
    <source>
        <dbReference type="Google" id="ProtNLM"/>
    </source>
</evidence>
<organism evidence="1 2">
    <name type="scientific">Chryseobacterium terrae</name>
    <dbReference type="NCBI Taxonomy" id="3163299"/>
    <lineage>
        <taxon>Bacteria</taxon>
        <taxon>Pseudomonadati</taxon>
        <taxon>Bacteroidota</taxon>
        <taxon>Flavobacteriia</taxon>
        <taxon>Flavobacteriales</taxon>
        <taxon>Weeksellaceae</taxon>
        <taxon>Chryseobacterium group</taxon>
        <taxon>Chryseobacterium</taxon>
    </lineage>
</organism>
<protein>
    <recommendedName>
        <fullName evidence="3">Glyoxalase</fullName>
    </recommendedName>
</protein>
<dbReference type="RefSeq" id="WP_408088726.1">
    <property type="nucleotide sequence ID" value="NZ_JBELPY010000003.1"/>
</dbReference>
<reference evidence="1 2" key="1">
    <citation type="submission" date="2024-06" db="EMBL/GenBank/DDBJ databases">
        <authorList>
            <person name="Kaempfer P."/>
            <person name="Viver T."/>
        </authorList>
    </citation>
    <scope>NUCLEOTIDE SEQUENCE [LARGE SCALE GENOMIC DNA]</scope>
    <source>
        <strain evidence="1 2">ST-37</strain>
    </source>
</reference>
<dbReference type="EMBL" id="JBELPY010000003">
    <property type="protein sequence ID" value="MFL9833657.1"/>
    <property type="molecule type" value="Genomic_DNA"/>
</dbReference>
<evidence type="ECO:0000313" key="2">
    <source>
        <dbReference type="Proteomes" id="UP001629058"/>
    </source>
</evidence>
<accession>A0ABW8Y1M6</accession>
<keyword evidence="2" id="KW-1185">Reference proteome</keyword>
<sequence length="49" mass="5923">MMTTIIPKLPMRNKENTKLFYAKLGFVTSEKDFHGYLMLKRNELEIHFF</sequence>
<dbReference type="Gene3D" id="3.10.180.10">
    <property type="entry name" value="2,3-Dihydroxybiphenyl 1,2-Dioxygenase, domain 1"/>
    <property type="match status" value="1"/>
</dbReference>
<comment type="caution">
    <text evidence="1">The sequence shown here is derived from an EMBL/GenBank/DDBJ whole genome shotgun (WGS) entry which is preliminary data.</text>
</comment>
<dbReference type="Proteomes" id="UP001629058">
    <property type="component" value="Unassembled WGS sequence"/>
</dbReference>
<dbReference type="InterPro" id="IPR029068">
    <property type="entry name" value="Glyas_Bleomycin-R_OHBP_Dase"/>
</dbReference>
<evidence type="ECO:0000313" key="1">
    <source>
        <dbReference type="EMBL" id="MFL9833657.1"/>
    </source>
</evidence>
<proteinExistence type="predicted"/>
<name>A0ABW8Y1M6_9FLAO</name>
<gene>
    <name evidence="1" type="ORF">ABS765_06410</name>
</gene>